<feature type="domain" description="VWFD" evidence="10">
    <location>
        <begin position="1"/>
        <end position="125"/>
    </location>
</feature>
<dbReference type="SUPFAM" id="SSF57567">
    <property type="entry name" value="Serine protease inhibitors"/>
    <property type="match status" value="3"/>
</dbReference>
<feature type="disulfide bond" evidence="7">
    <location>
        <begin position="2046"/>
        <end position="2100"/>
    </location>
</feature>
<keyword evidence="4" id="KW-0677">Repeat</keyword>
<evidence type="ECO:0000256" key="3">
    <source>
        <dbReference type="ARBA" id="ARBA00022729"/>
    </source>
</evidence>
<dbReference type="SUPFAM" id="SSF57603">
    <property type="entry name" value="FnI-like domain"/>
    <property type="match status" value="1"/>
</dbReference>
<dbReference type="Pfam" id="PF25962">
    <property type="entry name" value="TIL_OTOGL_Mucin"/>
    <property type="match status" value="1"/>
</dbReference>
<comment type="subcellular location">
    <subcellularLocation>
        <location evidence="1">Secreted</location>
    </subcellularLocation>
</comment>
<evidence type="ECO:0000256" key="5">
    <source>
        <dbReference type="ARBA" id="ARBA00023157"/>
    </source>
</evidence>
<evidence type="ECO:0000259" key="9">
    <source>
        <dbReference type="PROSITE" id="PS50184"/>
    </source>
</evidence>
<dbReference type="Proteomes" id="UP000316079">
    <property type="component" value="Unassembled WGS sequence"/>
</dbReference>
<keyword evidence="12" id="KW-1185">Reference proteome</keyword>
<feature type="domain" description="VWFD" evidence="10">
    <location>
        <begin position="1087"/>
        <end position="1257"/>
    </location>
</feature>
<organism evidence="11 12">
    <name type="scientific">Danionella cerebrum</name>
    <dbReference type="NCBI Taxonomy" id="2873325"/>
    <lineage>
        <taxon>Eukaryota</taxon>
        <taxon>Metazoa</taxon>
        <taxon>Chordata</taxon>
        <taxon>Craniata</taxon>
        <taxon>Vertebrata</taxon>
        <taxon>Euteleostomi</taxon>
        <taxon>Actinopterygii</taxon>
        <taxon>Neopterygii</taxon>
        <taxon>Teleostei</taxon>
        <taxon>Ostariophysi</taxon>
        <taxon>Cypriniformes</taxon>
        <taxon>Danionidae</taxon>
        <taxon>Danioninae</taxon>
        <taxon>Danionella</taxon>
    </lineage>
</organism>
<evidence type="ECO:0000256" key="4">
    <source>
        <dbReference type="ARBA" id="ARBA00022737"/>
    </source>
</evidence>
<feature type="non-terminal residue" evidence="11">
    <location>
        <position position="1"/>
    </location>
</feature>
<keyword evidence="6" id="KW-0325">Glycoprotein</keyword>
<reference evidence="11 12" key="1">
    <citation type="journal article" date="2019" name="Sci. Data">
        <title>Hybrid genome assembly and annotation of Danionella translucida.</title>
        <authorList>
            <person name="Kadobianskyi M."/>
            <person name="Schulze L."/>
            <person name="Schuelke M."/>
            <person name="Judkewitz B."/>
        </authorList>
    </citation>
    <scope>NUCLEOTIDE SEQUENCE [LARGE SCALE GENOMIC DNA]</scope>
    <source>
        <strain evidence="11 12">Bolton</strain>
    </source>
</reference>
<keyword evidence="3" id="KW-0732">Signal</keyword>
<dbReference type="InterPro" id="IPR036084">
    <property type="entry name" value="Ser_inhib-like_sf"/>
</dbReference>
<protein>
    <submittedName>
        <fullName evidence="11">Uncharacterized protein</fullName>
    </submittedName>
</protein>
<evidence type="ECO:0000313" key="12">
    <source>
        <dbReference type="Proteomes" id="UP000316079"/>
    </source>
</evidence>
<dbReference type="SMART" id="SM00041">
    <property type="entry name" value="CT"/>
    <property type="match status" value="1"/>
</dbReference>
<dbReference type="PANTHER" id="PTHR11339">
    <property type="entry name" value="EXTRACELLULAR MATRIX GLYCOPROTEIN RELATED"/>
    <property type="match status" value="1"/>
</dbReference>
<comment type="caution">
    <text evidence="7">Lacks conserved residue(s) required for the propagation of feature annotation.</text>
</comment>
<keyword evidence="2" id="KW-0964">Secreted</keyword>
<comment type="caution">
    <text evidence="11">The sequence shown here is derived from an EMBL/GenBank/DDBJ whole genome shotgun (WGS) entry which is preliminary data.</text>
</comment>
<evidence type="ECO:0000256" key="2">
    <source>
        <dbReference type="ARBA" id="ARBA00022525"/>
    </source>
</evidence>
<dbReference type="InterPro" id="IPR058753">
    <property type="entry name" value="TIL_OTOGL_Mucin"/>
</dbReference>
<dbReference type="Pfam" id="PF08742">
    <property type="entry name" value="C8"/>
    <property type="match status" value="5"/>
</dbReference>
<dbReference type="PROSITE" id="PS01208">
    <property type="entry name" value="VWFC_1"/>
    <property type="match status" value="1"/>
</dbReference>
<dbReference type="OrthoDB" id="160294at2759"/>
<dbReference type="GO" id="GO:0005615">
    <property type="term" value="C:extracellular space"/>
    <property type="evidence" value="ECO:0007669"/>
    <property type="project" value="TreeGrafter"/>
</dbReference>
<evidence type="ECO:0000256" key="7">
    <source>
        <dbReference type="PROSITE-ProRule" id="PRU00039"/>
    </source>
</evidence>
<dbReference type="InterPro" id="IPR001007">
    <property type="entry name" value="VWF_dom"/>
</dbReference>
<dbReference type="Pfam" id="PF00094">
    <property type="entry name" value="VWD"/>
    <property type="match status" value="4"/>
</dbReference>
<dbReference type="PANTHER" id="PTHR11339:SF408">
    <property type="entry name" value="MUCIN-5B"/>
    <property type="match status" value="1"/>
</dbReference>
<dbReference type="InterPro" id="IPR001846">
    <property type="entry name" value="VWF_type-D"/>
</dbReference>
<feature type="disulfide bond" evidence="7">
    <location>
        <begin position="2035"/>
        <end position="2084"/>
    </location>
</feature>
<proteinExistence type="predicted"/>
<feature type="domain" description="CTCK" evidence="8">
    <location>
        <begin position="2016"/>
        <end position="2108"/>
    </location>
</feature>
<dbReference type="Pfam" id="PF23244">
    <property type="entry name" value="VWF"/>
    <property type="match status" value="1"/>
</dbReference>
<dbReference type="Pfam" id="PF01826">
    <property type="entry name" value="TIL"/>
    <property type="match status" value="2"/>
</dbReference>
<dbReference type="FunFam" id="2.10.25.10:FF:000153">
    <property type="entry name" value="MUC5B isoform 1"/>
    <property type="match status" value="1"/>
</dbReference>
<dbReference type="InterPro" id="IPR002919">
    <property type="entry name" value="TIL_dom"/>
</dbReference>
<evidence type="ECO:0000259" key="10">
    <source>
        <dbReference type="PROSITE" id="PS51233"/>
    </source>
</evidence>
<keyword evidence="5 7" id="KW-1015">Disulfide bond</keyword>
<dbReference type="Gene3D" id="2.10.25.10">
    <property type="entry name" value="Laminin"/>
    <property type="match status" value="3"/>
</dbReference>
<dbReference type="PROSITE" id="PS01225">
    <property type="entry name" value="CTCK_2"/>
    <property type="match status" value="1"/>
</dbReference>
<dbReference type="CDD" id="cd19941">
    <property type="entry name" value="TIL"/>
    <property type="match status" value="3"/>
</dbReference>
<sequence>EKLWFFQERTDLASMGVLRVSQMFILRYLVLLGTMQSARTTVCADNLCHCFGNHDCLCNTLTEISRQCAHAGGKPGLWRTESLCLCGLCGNFDGNGNNDFVKHDGGDVTDAVLFGNSWRLNPSCPEVNNVMNPCDSNPHRSVWAIKQCSIITSAVFTDCHSHVDSTPYYDACVRDTCGCDSGGDCECFCTAVAAYATECRKKRICVAWRSPDICLPKDVCVINNTEYKPGAKIPTDPCVECYCEMNKNPQTQHHAITCNSITCQPCPMGFELVIVPGECCGTCKQSACLYVSDNITQTLQNGESIKCNCETVTCHKVNEMFVTEKTKASCPDLNPDDCIPGTLRFDSDGCCRTYVKPYSGVFQSPTVQPNPDHQSTICSTWGNFNFKTFDGHFFQVLDTCTYFLSFLCDSRVSDFNIQMQRNAVNGSVTFTTVTITLEGTVIKIAKGEVTMDDEPLNLRRSIEGRPVDSVGTTMATKTTMFNTRTNGHFLLSNPGFDGCHNAMDMSPYEDVLENDLCHCYGNDDCHCKTLTEISRQCAHAGGKPGIWRGDVVCPKTCPMNMEHLECGSPCKNICSDPDASLFCKNHCVDGCFCPDGTVEDDIGQSGCIPVDECPCLHGGRVYQSGDTCAAGYWTCSYFDCPGICSVVGGSHITTFDGTFLTFSGNCDYILAKHSNDSDIAIVGNLAKCDGTRKDTCLNSVTLVISGMTIHFSSSGVVNQNANTLLKLPSISDTVSIFQPTSSFIIADLKSIRLEIQLFPVMQLYIVVSTEEKGKMSGLCGNYNDAPSDDFKTDLGIIEGTKISFVNFWKRNPYVCPDLENTFYDPCSLNIDTERLAKDWCSRLTNKSDIFSPCHSSINPGIFYRRCVHDTCKCADIRKCMCGAVSSYAHVCAAKGITIQDWMDKDPCVFGCPATMKFSYGLSSCGNTCRSLAGAGNICKGSFTPVDGCICSPGTYLTDEGSCVSSNQCPCYSGDQVIEPLGFSYIDGLLCTCNHGNLHCSSPDDVQVMIQEQKGQSAKGHVSTGCISGCMCPTNLLADGKGGCVEQKDCPCVHNGAKYSPGDQVQEDCNTCTCANGMWACTEKECLGTCTIYGDGHFTTFDGKKYSFHGECEHILAHDFCDIDQSLSLFRLVTENIPCGSSSTVCSKSMNLYFGRFLISLTEDKGIQVVEGNGTDYQYQIHSAGLYSVIEVKGLLNLIWDGKTSLMLQLHPEFKGKVCGLCGNFDGNGNNDFVKHDGGDVTDAVLFGNSWRLNPSCPEVNNVMNPCDRNPHRSVWAIKQCSIITSAVFTDCHSHVDSTPYYDACVRDTCGCDSGGDCECFCTAVAAYATECRKKGVCVAWRSPDICPLFCDYYNPPSGCEWHYQSCGSTCMKTCNNPSGTCSNQIPLLEGCFAQCPADRPYLREDTKKCVTEAECLSLCTYNGKVYTTGDVIYDTTDGNDTVIYNVTDGSGWCYFAYCNTKCIGVTSIQPCNQTGVVQNQTVSKSCDDVKKKNGDTWNDGCVTKSCLNGKVIQSPIMCDPVPDDEPTCANGLKPEKVDYNNGCCSKYECPCRCNGWGDPHFKTFDGNHYVFKGNCDYVLVQEIVQRYNISVYIKNNCTAKNDCSEDLIINYKYYEIKFVSDTKKIQVYVDDEKKVPTFFNNDFSITASGMTMVLSITNIQAEITFSHQLFEINLPFSLFSGNTKGQCVNKKPNRKNLVNECYLPEHFSGVCDNDATNDCRHPNGKNDTCEEMAASWTTSPDCEPAKPTLNQPVYACAANICDIITSDNVESSLFVWIGEDRNTSTDCVRMTAKIRKSTRHVDLKSRKPAVQDCFDGDGMPKQAGETWIIDCTKYTCSSDSFGVIKEPIQCPPLEPCQSGYKAEIVDCCSTCVCDTSLCSLVCEVGFDLAPTIPNNQCCPICGKPPKNISPIKRYLFKSLSFKPGVEIPFEACMDCHCSEDKSPVTQQHEMNCVQKVCKTCDQVGEEYNEPCESVNCHVINGVFVTEKTKLKCPDFNPEECEPGTEDLDSNGCCQTCRKKSCIILRNTTYVEVKGCRSIAPVEFTSCSGSCPTQSMFSMDSKTMMHSCSCCREELVVNRQVSLKCPNGSYKRYDYDYVMTCSCTPTKCMD</sequence>
<dbReference type="PROSITE" id="PS01185">
    <property type="entry name" value="CTCK_1"/>
    <property type="match status" value="1"/>
</dbReference>
<dbReference type="GO" id="GO:0031012">
    <property type="term" value="C:extracellular matrix"/>
    <property type="evidence" value="ECO:0007669"/>
    <property type="project" value="TreeGrafter"/>
</dbReference>
<dbReference type="SMART" id="SM00214">
    <property type="entry name" value="VWC"/>
    <property type="match status" value="4"/>
</dbReference>
<feature type="domain" description="VWFD" evidence="10">
    <location>
        <begin position="1551"/>
        <end position="1743"/>
    </location>
</feature>
<dbReference type="EMBL" id="SRMA01026153">
    <property type="protein sequence ID" value="TRY87243.1"/>
    <property type="molecule type" value="Genomic_DNA"/>
</dbReference>
<feature type="domain" description="VWFC" evidence="9">
    <location>
        <begin position="218"/>
        <end position="284"/>
    </location>
</feature>
<dbReference type="STRING" id="623744.A0A553QBD1"/>
<dbReference type="SMART" id="SM00216">
    <property type="entry name" value="VWD"/>
    <property type="match status" value="3"/>
</dbReference>
<accession>A0A553QBD1</accession>
<feature type="disulfide bond" evidence="7">
    <location>
        <begin position="2050"/>
        <end position="2102"/>
    </location>
</feature>
<dbReference type="InterPro" id="IPR050780">
    <property type="entry name" value="Mucin_vWF_Thrombospondin_sf"/>
</dbReference>
<dbReference type="SMART" id="SM00832">
    <property type="entry name" value="C8"/>
    <property type="match status" value="4"/>
</dbReference>
<dbReference type="PROSITE" id="PS50184">
    <property type="entry name" value="VWFC_2"/>
    <property type="match status" value="1"/>
</dbReference>
<dbReference type="FunFam" id="2.10.25.10:FF:000674">
    <property type="entry name" value="Mucin-2"/>
    <property type="match status" value="1"/>
</dbReference>
<feature type="domain" description="VWFD" evidence="10">
    <location>
        <begin position="642"/>
        <end position="816"/>
    </location>
</feature>
<evidence type="ECO:0000256" key="6">
    <source>
        <dbReference type="ARBA" id="ARBA00023180"/>
    </source>
</evidence>
<dbReference type="InterPro" id="IPR014853">
    <property type="entry name" value="VWF/SSPO/ZAN-like_Cys-rich_dom"/>
</dbReference>
<dbReference type="PROSITE" id="PS51233">
    <property type="entry name" value="VWFD"/>
    <property type="match status" value="5"/>
</dbReference>
<name>A0A553QBD1_9TELE</name>
<evidence type="ECO:0000256" key="1">
    <source>
        <dbReference type="ARBA" id="ARBA00004613"/>
    </source>
</evidence>
<evidence type="ECO:0000313" key="11">
    <source>
        <dbReference type="EMBL" id="TRY87243.1"/>
    </source>
</evidence>
<dbReference type="SMART" id="SM00215">
    <property type="entry name" value="VWC_out"/>
    <property type="match status" value="1"/>
</dbReference>
<dbReference type="InterPro" id="IPR006207">
    <property type="entry name" value="Cys_knot_C"/>
</dbReference>
<evidence type="ECO:0000259" key="8">
    <source>
        <dbReference type="PROSITE" id="PS01225"/>
    </source>
</evidence>
<gene>
    <name evidence="11" type="ORF">DNTS_031751</name>
</gene>
<feature type="domain" description="VWFD" evidence="10">
    <location>
        <begin position="376"/>
        <end position="554"/>
    </location>
</feature>